<dbReference type="KEGG" id="thas:C6Y53_14185"/>
<dbReference type="Pfam" id="PF03167">
    <property type="entry name" value="UDG"/>
    <property type="match status" value="1"/>
</dbReference>
<dbReference type="InterPro" id="IPR047124">
    <property type="entry name" value="HI_0220.2"/>
</dbReference>
<dbReference type="EMBL" id="CP027665">
    <property type="protein sequence ID" value="AVO38729.1"/>
    <property type="molecule type" value="Genomic_DNA"/>
</dbReference>
<dbReference type="PANTHER" id="PTHR42160:SF1">
    <property type="entry name" value="URACIL-DNA GLYCOSYLASE SUPERFAMILY PROTEIN"/>
    <property type="match status" value="1"/>
</dbReference>
<gene>
    <name evidence="2" type="ORF">C6Y53_14185</name>
</gene>
<sequence length="215" mass="23398">MARAGRPENVTPAHGAGGEPALADRIRACRICSDRFAATATAHAPRPVVWFRPGARLLIAGQAPGARVHASGRPFTDPSGDRLRDWLGIGEDVFYDLSRVAVVPMAFCFPGYDDRKADLPPPPVCARTWHGQVMAELGEAPLVVLVGGHAHRWHLGTRAGVTETVAGWRAHAPWVFPLPHPSWRNTAWLKRNPWFAAELLPALRVRVQEVLDGAG</sequence>
<organism evidence="2 3">
    <name type="scientific">Pukyongiella litopenaei</name>
    <dbReference type="NCBI Taxonomy" id="2605946"/>
    <lineage>
        <taxon>Bacteria</taxon>
        <taxon>Pseudomonadati</taxon>
        <taxon>Pseudomonadota</taxon>
        <taxon>Alphaproteobacteria</taxon>
        <taxon>Rhodobacterales</taxon>
        <taxon>Paracoccaceae</taxon>
        <taxon>Pukyongiella</taxon>
    </lineage>
</organism>
<dbReference type="SMART" id="SM00987">
    <property type="entry name" value="UreE_C"/>
    <property type="match status" value="1"/>
</dbReference>
<dbReference type="Proteomes" id="UP000237655">
    <property type="component" value="Chromosome"/>
</dbReference>
<dbReference type="PANTHER" id="PTHR42160">
    <property type="entry name" value="URACIL-DNA GLYCOSYLASE SUPERFAMILY PROTEIN"/>
    <property type="match status" value="1"/>
</dbReference>
<dbReference type="CDD" id="cd10033">
    <property type="entry name" value="UDG_like"/>
    <property type="match status" value="1"/>
</dbReference>
<evidence type="ECO:0000259" key="1">
    <source>
        <dbReference type="SMART" id="SM00986"/>
    </source>
</evidence>
<accession>A0A2S0MS59</accession>
<reference evidence="3" key="1">
    <citation type="submission" date="2018-03" db="EMBL/GenBank/DDBJ databases">
        <title>Genomic analysis of the strain SH-1 isolated from shrimp intestine.</title>
        <authorList>
            <person name="Kim Y.-S."/>
            <person name="Kim S.-E."/>
            <person name="Kim K.-H."/>
        </authorList>
    </citation>
    <scope>NUCLEOTIDE SEQUENCE [LARGE SCALE GENOMIC DNA]</scope>
    <source>
        <strain evidence="3">SH-1</strain>
    </source>
</reference>
<dbReference type="SMART" id="SM00986">
    <property type="entry name" value="UDG"/>
    <property type="match status" value="1"/>
</dbReference>
<dbReference type="AlphaFoldDB" id="A0A2S0MS59"/>
<proteinExistence type="predicted"/>
<dbReference type="RefSeq" id="WP_106473040.1">
    <property type="nucleotide sequence ID" value="NZ_CP027665.1"/>
</dbReference>
<keyword evidence="3" id="KW-1185">Reference proteome</keyword>
<dbReference type="InterPro" id="IPR036895">
    <property type="entry name" value="Uracil-DNA_glycosylase-like_sf"/>
</dbReference>
<evidence type="ECO:0000313" key="2">
    <source>
        <dbReference type="EMBL" id="AVO38729.1"/>
    </source>
</evidence>
<name>A0A2S0MS59_9RHOB</name>
<evidence type="ECO:0000313" key="3">
    <source>
        <dbReference type="Proteomes" id="UP000237655"/>
    </source>
</evidence>
<protein>
    <submittedName>
        <fullName evidence="2">Uracil-DNA glycosylase family protein</fullName>
    </submittedName>
</protein>
<dbReference type="InterPro" id="IPR005122">
    <property type="entry name" value="Uracil-DNA_glycosylase-like"/>
</dbReference>
<dbReference type="Gene3D" id="3.40.470.10">
    <property type="entry name" value="Uracil-DNA glycosylase-like domain"/>
    <property type="match status" value="1"/>
</dbReference>
<feature type="domain" description="Uracil-DNA glycosylase-like" evidence="1">
    <location>
        <begin position="48"/>
        <end position="204"/>
    </location>
</feature>
<dbReference type="SUPFAM" id="SSF52141">
    <property type="entry name" value="Uracil-DNA glycosylase-like"/>
    <property type="match status" value="1"/>
</dbReference>